<dbReference type="Proteomes" id="UP001144471">
    <property type="component" value="Unassembled WGS sequence"/>
</dbReference>
<proteinExistence type="inferred from homology"/>
<dbReference type="GO" id="GO:0015031">
    <property type="term" value="P:protein transport"/>
    <property type="evidence" value="ECO:0007669"/>
    <property type="project" value="UniProtKB-KW"/>
</dbReference>
<dbReference type="Pfam" id="PF02472">
    <property type="entry name" value="ExbD"/>
    <property type="match status" value="1"/>
</dbReference>
<comment type="similarity">
    <text evidence="2 7">Belongs to the ExbD/TolR family.</text>
</comment>
<evidence type="ECO:0000256" key="9">
    <source>
        <dbReference type="SAM" id="Phobius"/>
    </source>
</evidence>
<dbReference type="RefSeq" id="WP_281834661.1">
    <property type="nucleotide sequence ID" value="NZ_BSDY01000005.1"/>
</dbReference>
<dbReference type="EMBL" id="BSDY01000005">
    <property type="protein sequence ID" value="GLI55878.1"/>
    <property type="molecule type" value="Genomic_DNA"/>
</dbReference>
<keyword evidence="7" id="KW-0653">Protein transport</keyword>
<gene>
    <name evidence="10" type="ORF">PM10SUCC1_13920</name>
</gene>
<evidence type="ECO:0000256" key="6">
    <source>
        <dbReference type="ARBA" id="ARBA00023136"/>
    </source>
</evidence>
<evidence type="ECO:0000256" key="7">
    <source>
        <dbReference type="RuleBase" id="RU003879"/>
    </source>
</evidence>
<name>A0A9W6LMV2_9FUSO</name>
<dbReference type="GO" id="GO:0005886">
    <property type="term" value="C:plasma membrane"/>
    <property type="evidence" value="ECO:0007669"/>
    <property type="project" value="UniProtKB-SubCell"/>
</dbReference>
<evidence type="ECO:0000256" key="3">
    <source>
        <dbReference type="ARBA" id="ARBA00022475"/>
    </source>
</evidence>
<evidence type="ECO:0000256" key="5">
    <source>
        <dbReference type="ARBA" id="ARBA00022989"/>
    </source>
</evidence>
<keyword evidence="4 7" id="KW-0812">Transmembrane</keyword>
<keyword evidence="5 9" id="KW-1133">Transmembrane helix</keyword>
<keyword evidence="8" id="KW-0175">Coiled coil</keyword>
<protein>
    <submittedName>
        <fullName evidence="10">Biopolymer transport protein ExbD</fullName>
    </submittedName>
</protein>
<keyword evidence="11" id="KW-1185">Reference proteome</keyword>
<evidence type="ECO:0000256" key="1">
    <source>
        <dbReference type="ARBA" id="ARBA00004162"/>
    </source>
</evidence>
<dbReference type="Gene3D" id="3.30.420.270">
    <property type="match status" value="1"/>
</dbReference>
<dbReference type="PANTHER" id="PTHR30558:SF3">
    <property type="entry name" value="BIOPOLYMER TRANSPORT PROTEIN EXBD-RELATED"/>
    <property type="match status" value="1"/>
</dbReference>
<dbReference type="InterPro" id="IPR003400">
    <property type="entry name" value="ExbD"/>
</dbReference>
<keyword evidence="6 9" id="KW-0472">Membrane</keyword>
<keyword evidence="7" id="KW-0813">Transport</keyword>
<evidence type="ECO:0000256" key="2">
    <source>
        <dbReference type="ARBA" id="ARBA00005811"/>
    </source>
</evidence>
<dbReference type="PANTHER" id="PTHR30558">
    <property type="entry name" value="EXBD MEMBRANE COMPONENT OF PMF-DRIVEN MACROMOLECULE IMPORT SYSTEM"/>
    <property type="match status" value="1"/>
</dbReference>
<dbReference type="AlphaFoldDB" id="A0A9W6LMV2"/>
<evidence type="ECO:0000256" key="8">
    <source>
        <dbReference type="SAM" id="Coils"/>
    </source>
</evidence>
<comment type="subcellular location">
    <subcellularLocation>
        <location evidence="1">Cell membrane</location>
        <topology evidence="1">Single-pass membrane protein</topology>
    </subcellularLocation>
    <subcellularLocation>
        <location evidence="7">Cell membrane</location>
        <topology evidence="7">Single-pass type II membrane protein</topology>
    </subcellularLocation>
</comment>
<accession>A0A9W6LMV2</accession>
<keyword evidence="3" id="KW-1003">Cell membrane</keyword>
<sequence>MRVQKIKRRNRTNLILELTPLIDVVFLLLIFFMVATTFEDVSSGIKIELPESTIQEVSEVKEIQVVIDADSRIYLSVKEGSGDAEKSQVNIEQLKEELAGKILNSKERNVIITADKNLDYGFIVKVMTLAKEAGASSLDIDTASAD</sequence>
<evidence type="ECO:0000313" key="11">
    <source>
        <dbReference type="Proteomes" id="UP001144471"/>
    </source>
</evidence>
<feature type="coiled-coil region" evidence="8">
    <location>
        <begin position="77"/>
        <end position="104"/>
    </location>
</feature>
<comment type="caution">
    <text evidence="10">The sequence shown here is derived from an EMBL/GenBank/DDBJ whole genome shotgun (WGS) entry which is preliminary data.</text>
</comment>
<reference evidence="10" key="1">
    <citation type="submission" date="2022-12" db="EMBL/GenBank/DDBJ databases">
        <title>Reference genome sequencing for broad-spectrum identification of bacterial and archaeal isolates by mass spectrometry.</title>
        <authorList>
            <person name="Sekiguchi Y."/>
            <person name="Tourlousse D.M."/>
        </authorList>
    </citation>
    <scope>NUCLEOTIDE SEQUENCE</scope>
    <source>
        <strain evidence="10">10succ1</strain>
    </source>
</reference>
<feature type="transmembrane region" description="Helical" evidence="9">
    <location>
        <begin position="21"/>
        <end position="38"/>
    </location>
</feature>
<evidence type="ECO:0000256" key="4">
    <source>
        <dbReference type="ARBA" id="ARBA00022692"/>
    </source>
</evidence>
<evidence type="ECO:0000313" key="10">
    <source>
        <dbReference type="EMBL" id="GLI55878.1"/>
    </source>
</evidence>
<dbReference type="GO" id="GO:0022857">
    <property type="term" value="F:transmembrane transporter activity"/>
    <property type="evidence" value="ECO:0007669"/>
    <property type="project" value="InterPro"/>
</dbReference>
<organism evidence="10 11">
    <name type="scientific">Propionigenium maris DSM 9537</name>
    <dbReference type="NCBI Taxonomy" id="1123000"/>
    <lineage>
        <taxon>Bacteria</taxon>
        <taxon>Fusobacteriati</taxon>
        <taxon>Fusobacteriota</taxon>
        <taxon>Fusobacteriia</taxon>
        <taxon>Fusobacteriales</taxon>
        <taxon>Fusobacteriaceae</taxon>
        <taxon>Propionigenium</taxon>
    </lineage>
</organism>